<organism evidence="3 4">
    <name type="scientific">Botryosphaeria dothidea</name>
    <dbReference type="NCBI Taxonomy" id="55169"/>
    <lineage>
        <taxon>Eukaryota</taxon>
        <taxon>Fungi</taxon>
        <taxon>Dikarya</taxon>
        <taxon>Ascomycota</taxon>
        <taxon>Pezizomycotina</taxon>
        <taxon>Dothideomycetes</taxon>
        <taxon>Dothideomycetes incertae sedis</taxon>
        <taxon>Botryosphaeriales</taxon>
        <taxon>Botryosphaeriaceae</taxon>
        <taxon>Botryosphaeria</taxon>
    </lineage>
</organism>
<reference evidence="3" key="1">
    <citation type="submission" date="2020-04" db="EMBL/GenBank/DDBJ databases">
        <title>Genome Assembly and Annotation of Botryosphaeria dothidea sdau 11-99, a Latent Pathogen of Apple Fruit Ring Rot in China.</title>
        <authorList>
            <person name="Yu C."/>
            <person name="Diao Y."/>
            <person name="Lu Q."/>
            <person name="Zhao J."/>
            <person name="Cui S."/>
            <person name="Peng C."/>
            <person name="He B."/>
            <person name="Liu H."/>
        </authorList>
    </citation>
    <scope>NUCLEOTIDE SEQUENCE [LARGE SCALE GENOMIC DNA]</scope>
    <source>
        <strain evidence="3">Sdau11-99</strain>
    </source>
</reference>
<dbReference type="Gene3D" id="3.40.50.1820">
    <property type="entry name" value="alpha/beta hydrolase"/>
    <property type="match status" value="1"/>
</dbReference>
<protein>
    <recommendedName>
        <fullName evidence="2">AB hydrolase-1 domain-containing protein</fullName>
    </recommendedName>
</protein>
<name>A0A8H4ISV3_9PEZI</name>
<dbReference type="Pfam" id="PF12697">
    <property type="entry name" value="Abhydrolase_6"/>
    <property type="match status" value="1"/>
</dbReference>
<keyword evidence="4" id="KW-1185">Reference proteome</keyword>
<sequence length="445" mass="49883">MSDFPFHIKEHVLPCQHIRGYARATAHEQEEVLHLAVKQYTPKDNPHPRPGDVTIIAAHANGFPKELYEPLWEELLRRSKSQGFSIRNIWIADVAHQGASGALNEFKLGNDPSWFDHPRDLLHMINTFRDQMIRPIVGVGHSMGGNNLVNLSFMHPRLLETLILIDPVIQRKCSKSSNGDLAVASARRRDIWPSRQEAADAFKKNKFYQTWDPRVLDRWIKHGLRDVPTAIFPPTLTPTNDTPETSVTLTTTKHQEVMTFLRPNFDPLADPNTETEFIATGSSNRNKYSHPDFALDTALPELNFYRAESVITFQLLPFLRPSALYIFGETSDLSAPEFRADKMNATGVGIGGSGGAAEGRVAEVMLDGVGHLIPMEAVDKTADHVAGWLSKELSSWREKNEAERRQWAALPDEKKRVLSPTYLKMLGNGKNGNGKNGDGSRSQKL</sequence>
<comment type="caution">
    <text evidence="3">The sequence shown here is derived from an EMBL/GenBank/DDBJ whole genome shotgun (WGS) entry which is preliminary data.</text>
</comment>
<feature type="domain" description="AB hydrolase-1" evidence="2">
    <location>
        <begin position="57"/>
        <end position="382"/>
    </location>
</feature>
<dbReference type="OrthoDB" id="94039at2759"/>
<feature type="region of interest" description="Disordered" evidence="1">
    <location>
        <begin position="421"/>
        <end position="445"/>
    </location>
</feature>
<dbReference type="InterPro" id="IPR000073">
    <property type="entry name" value="AB_hydrolase_1"/>
</dbReference>
<dbReference type="SUPFAM" id="SSF53474">
    <property type="entry name" value="alpha/beta-Hydrolases"/>
    <property type="match status" value="1"/>
</dbReference>
<evidence type="ECO:0000313" key="3">
    <source>
        <dbReference type="EMBL" id="KAF4306846.1"/>
    </source>
</evidence>
<evidence type="ECO:0000256" key="1">
    <source>
        <dbReference type="SAM" id="MobiDB-lite"/>
    </source>
</evidence>
<dbReference type="InterPro" id="IPR029058">
    <property type="entry name" value="AB_hydrolase_fold"/>
</dbReference>
<accession>A0A8H4ISV3</accession>
<dbReference type="Proteomes" id="UP000572817">
    <property type="component" value="Unassembled WGS sequence"/>
</dbReference>
<dbReference type="AlphaFoldDB" id="A0A8H4ISV3"/>
<dbReference type="EMBL" id="WWBZ02000033">
    <property type="protein sequence ID" value="KAF4306846.1"/>
    <property type="molecule type" value="Genomic_DNA"/>
</dbReference>
<proteinExistence type="predicted"/>
<evidence type="ECO:0000313" key="4">
    <source>
        <dbReference type="Proteomes" id="UP000572817"/>
    </source>
</evidence>
<gene>
    <name evidence="3" type="ORF">GTA08_BOTSDO05282</name>
</gene>
<evidence type="ECO:0000259" key="2">
    <source>
        <dbReference type="Pfam" id="PF12697"/>
    </source>
</evidence>